<organism evidence="1">
    <name type="scientific">Arundo donax</name>
    <name type="common">Giant reed</name>
    <name type="synonym">Donax arundinaceus</name>
    <dbReference type="NCBI Taxonomy" id="35708"/>
    <lineage>
        <taxon>Eukaryota</taxon>
        <taxon>Viridiplantae</taxon>
        <taxon>Streptophyta</taxon>
        <taxon>Embryophyta</taxon>
        <taxon>Tracheophyta</taxon>
        <taxon>Spermatophyta</taxon>
        <taxon>Magnoliopsida</taxon>
        <taxon>Liliopsida</taxon>
        <taxon>Poales</taxon>
        <taxon>Poaceae</taxon>
        <taxon>PACMAD clade</taxon>
        <taxon>Arundinoideae</taxon>
        <taxon>Arundineae</taxon>
        <taxon>Arundo</taxon>
    </lineage>
</organism>
<evidence type="ECO:0000313" key="1">
    <source>
        <dbReference type="EMBL" id="JAE28706.1"/>
    </source>
</evidence>
<reference evidence="1" key="1">
    <citation type="submission" date="2014-09" db="EMBL/GenBank/DDBJ databases">
        <authorList>
            <person name="Magalhaes I.L.F."/>
            <person name="Oliveira U."/>
            <person name="Santos F.R."/>
            <person name="Vidigal T.H.D.A."/>
            <person name="Brescovit A.D."/>
            <person name="Santos A.J."/>
        </authorList>
    </citation>
    <scope>NUCLEOTIDE SEQUENCE</scope>
    <source>
        <tissue evidence="1">Shoot tissue taken approximately 20 cm above the soil surface</tissue>
    </source>
</reference>
<sequence length="11" mass="1278">MNIISWSISEV</sequence>
<proteinExistence type="predicted"/>
<reference evidence="1" key="2">
    <citation type="journal article" date="2015" name="Data Brief">
        <title>Shoot transcriptome of the giant reed, Arundo donax.</title>
        <authorList>
            <person name="Barrero R.A."/>
            <person name="Guerrero F.D."/>
            <person name="Moolhuijzen P."/>
            <person name="Goolsby J.A."/>
            <person name="Tidwell J."/>
            <person name="Bellgard S.E."/>
            <person name="Bellgard M.I."/>
        </authorList>
    </citation>
    <scope>NUCLEOTIDE SEQUENCE</scope>
    <source>
        <tissue evidence="1">Shoot tissue taken approximately 20 cm above the soil surface</tissue>
    </source>
</reference>
<dbReference type="EMBL" id="GBRH01169190">
    <property type="protein sequence ID" value="JAE28706.1"/>
    <property type="molecule type" value="Transcribed_RNA"/>
</dbReference>
<name>A0A0A9H1J1_ARUDO</name>
<accession>A0A0A9H1J1</accession>
<protein>
    <submittedName>
        <fullName evidence="1">Uncharacterized protein</fullName>
    </submittedName>
</protein>